<proteinExistence type="predicted"/>
<dbReference type="Proteomes" id="UP001165960">
    <property type="component" value="Unassembled WGS sequence"/>
</dbReference>
<reference evidence="1" key="1">
    <citation type="submission" date="2022-04" db="EMBL/GenBank/DDBJ databases">
        <title>Genome of the entomopathogenic fungus Entomophthora muscae.</title>
        <authorList>
            <person name="Elya C."/>
            <person name="Lovett B.R."/>
            <person name="Lee E."/>
            <person name="Macias A.M."/>
            <person name="Hajek A.E."/>
            <person name="De Bivort B.L."/>
            <person name="Kasson M.T."/>
            <person name="De Fine Licht H.H."/>
            <person name="Stajich J.E."/>
        </authorList>
    </citation>
    <scope>NUCLEOTIDE SEQUENCE</scope>
    <source>
        <strain evidence="1">Berkeley</strain>
    </source>
</reference>
<organism evidence="1 2">
    <name type="scientific">Entomophthora muscae</name>
    <dbReference type="NCBI Taxonomy" id="34485"/>
    <lineage>
        <taxon>Eukaryota</taxon>
        <taxon>Fungi</taxon>
        <taxon>Fungi incertae sedis</taxon>
        <taxon>Zoopagomycota</taxon>
        <taxon>Entomophthoromycotina</taxon>
        <taxon>Entomophthoromycetes</taxon>
        <taxon>Entomophthorales</taxon>
        <taxon>Entomophthoraceae</taxon>
        <taxon>Entomophthora</taxon>
    </lineage>
</organism>
<accession>A0ACC2S0J3</accession>
<dbReference type="EMBL" id="QTSX02006275">
    <property type="protein sequence ID" value="KAJ9055830.1"/>
    <property type="molecule type" value="Genomic_DNA"/>
</dbReference>
<keyword evidence="2" id="KW-1185">Reference proteome</keyword>
<name>A0ACC2S0J3_9FUNG</name>
<comment type="caution">
    <text evidence="1">The sequence shown here is derived from an EMBL/GenBank/DDBJ whole genome shotgun (WGS) entry which is preliminary data.</text>
</comment>
<gene>
    <name evidence="1" type="ORF">DSO57_1039150</name>
</gene>
<protein>
    <submittedName>
        <fullName evidence="1">Uncharacterized protein</fullName>
    </submittedName>
</protein>
<evidence type="ECO:0000313" key="1">
    <source>
        <dbReference type="EMBL" id="KAJ9055830.1"/>
    </source>
</evidence>
<evidence type="ECO:0000313" key="2">
    <source>
        <dbReference type="Proteomes" id="UP001165960"/>
    </source>
</evidence>
<sequence>MEFWGKQVLYPGCQPPEGQTPNHQLHAKPGSTPARTCCHSPLLPRHHPPASQPAGGGQRTPHGGTVYPCQMGKSPNWEPPKGNFPKPKRRGNCCPNL</sequence>